<evidence type="ECO:0000313" key="4">
    <source>
        <dbReference type="EMBL" id="CAD0091480.1"/>
    </source>
</evidence>
<comment type="similarity">
    <text evidence="1">Belongs to the short-chain dehydrogenases/reductases (SDR) family.</text>
</comment>
<dbReference type="PANTHER" id="PTHR24320">
    <property type="entry name" value="RETINOL DEHYDROGENASE"/>
    <property type="match status" value="1"/>
</dbReference>
<feature type="region of interest" description="Disordered" evidence="3">
    <location>
        <begin position="1"/>
        <end position="25"/>
    </location>
</feature>
<protein>
    <recommendedName>
        <fullName evidence="6">NAD(P)-binding protein</fullName>
    </recommendedName>
</protein>
<evidence type="ECO:0008006" key="6">
    <source>
        <dbReference type="Google" id="ProtNLM"/>
    </source>
</evidence>
<evidence type="ECO:0000256" key="3">
    <source>
        <dbReference type="SAM" id="MobiDB-lite"/>
    </source>
</evidence>
<proteinExistence type="inferred from homology"/>
<evidence type="ECO:0000313" key="5">
    <source>
        <dbReference type="Proteomes" id="UP000716446"/>
    </source>
</evidence>
<accession>A0A9N8JN95</accession>
<dbReference type="Proteomes" id="UP000716446">
    <property type="component" value="Unassembled WGS sequence"/>
</dbReference>
<reference evidence="4" key="1">
    <citation type="submission" date="2020-06" db="EMBL/GenBank/DDBJ databases">
        <authorList>
            <person name="Onetto C."/>
        </authorList>
    </citation>
    <scope>NUCLEOTIDE SEQUENCE</scope>
</reference>
<dbReference type="SUPFAM" id="SSF51735">
    <property type="entry name" value="NAD(P)-binding Rossmann-fold domains"/>
    <property type="match status" value="1"/>
</dbReference>
<name>A0A9N8JN95_9PEZI</name>
<comment type="caution">
    <text evidence="4">The sequence shown here is derived from an EMBL/GenBank/DDBJ whole genome shotgun (WGS) entry which is preliminary data.</text>
</comment>
<dbReference type="EMBL" id="CAIJEN010000013">
    <property type="protein sequence ID" value="CAD0091480.1"/>
    <property type="molecule type" value="Genomic_DNA"/>
</dbReference>
<dbReference type="Pfam" id="PF00106">
    <property type="entry name" value="adh_short"/>
    <property type="match status" value="1"/>
</dbReference>
<dbReference type="PRINTS" id="PR00081">
    <property type="entry name" value="GDHRDH"/>
</dbReference>
<organism evidence="4 5">
    <name type="scientific">Aureobasidium vineae</name>
    <dbReference type="NCBI Taxonomy" id="2773715"/>
    <lineage>
        <taxon>Eukaryota</taxon>
        <taxon>Fungi</taxon>
        <taxon>Dikarya</taxon>
        <taxon>Ascomycota</taxon>
        <taxon>Pezizomycotina</taxon>
        <taxon>Dothideomycetes</taxon>
        <taxon>Dothideomycetidae</taxon>
        <taxon>Dothideales</taxon>
        <taxon>Saccotheciaceae</taxon>
        <taxon>Aureobasidium</taxon>
    </lineage>
</organism>
<sequence length="142" mass="15118">MSPPSQAYRPYLEPHQDPAGPGDARPTAIQIVKDLGLEGKLGNMTVLITGCSAGLGVQTARALYLTGAKIYITVRDEQKGQNAIEAITKDAPGGQAVEVVYMDLGNFSSVRAAAKDFMSRSDRLNILINNAGKFPYPPTPSL</sequence>
<dbReference type="Gene3D" id="3.40.50.720">
    <property type="entry name" value="NAD(P)-binding Rossmann-like Domain"/>
    <property type="match status" value="1"/>
</dbReference>
<evidence type="ECO:0000256" key="2">
    <source>
        <dbReference type="ARBA" id="ARBA00023002"/>
    </source>
</evidence>
<keyword evidence="5" id="KW-1185">Reference proteome</keyword>
<keyword evidence="2" id="KW-0560">Oxidoreductase</keyword>
<dbReference type="AlphaFoldDB" id="A0A9N8JN95"/>
<dbReference type="InterPro" id="IPR002347">
    <property type="entry name" value="SDR_fam"/>
</dbReference>
<evidence type="ECO:0000256" key="1">
    <source>
        <dbReference type="ARBA" id="ARBA00006484"/>
    </source>
</evidence>
<dbReference type="PANTHER" id="PTHR24320:SF272">
    <property type="entry name" value="NAD(P)-BINDING ROSSMANN-FOLD SUPERFAMILY PROTEIN"/>
    <property type="match status" value="1"/>
</dbReference>
<dbReference type="InterPro" id="IPR036291">
    <property type="entry name" value="NAD(P)-bd_dom_sf"/>
</dbReference>
<gene>
    <name evidence="4" type="ORF">AWRI4619_LOCUS6717</name>
</gene>
<dbReference type="GO" id="GO:0016491">
    <property type="term" value="F:oxidoreductase activity"/>
    <property type="evidence" value="ECO:0007669"/>
    <property type="project" value="UniProtKB-KW"/>
</dbReference>